<gene>
    <name evidence="2" type="ORF">EZS28_039864</name>
</gene>
<feature type="region of interest" description="Disordered" evidence="1">
    <location>
        <begin position="136"/>
        <end position="281"/>
    </location>
</feature>
<evidence type="ECO:0000313" key="2">
    <source>
        <dbReference type="EMBL" id="KAA6364609.1"/>
    </source>
</evidence>
<evidence type="ECO:0000256" key="1">
    <source>
        <dbReference type="SAM" id="MobiDB-lite"/>
    </source>
</evidence>
<feature type="compositionally biased region" description="Low complexity" evidence="1">
    <location>
        <begin position="220"/>
        <end position="229"/>
    </location>
</feature>
<feature type="compositionally biased region" description="Polar residues" evidence="1">
    <location>
        <begin position="165"/>
        <end position="184"/>
    </location>
</feature>
<dbReference type="Proteomes" id="UP000324800">
    <property type="component" value="Unassembled WGS sequence"/>
</dbReference>
<evidence type="ECO:0000313" key="3">
    <source>
        <dbReference type="Proteomes" id="UP000324800"/>
    </source>
</evidence>
<feature type="compositionally biased region" description="Polar residues" evidence="1">
    <location>
        <begin position="36"/>
        <end position="50"/>
    </location>
</feature>
<sequence>MDPHFNEFEEIKDQEEPEFMSRPIEDDPGIDHGSSLKVTPSTKITTQAVNQRPRPKKPRGMVGFNEIVIQNADKDQTTKFNIDFFNDENEQVEIQQRPFTAPTIMNQNVENQTQKQNIEENINTMYMQQAQRERLLTSMEPKRKTRKVVSTKKVVQPKQEESQHEQTPSYDNDSTLPNSSSKQNIPLHPLSSLPTASEPVPKPSGPTPTAPIAKRSNSSQIQVKQQQKKPPQPALITSLFPPMFLPQNSPDVSEQTSTSPTEEIADTNDGKQEQNKPAGVANLLDLMDSLGDL</sequence>
<reference evidence="2 3" key="1">
    <citation type="submission" date="2019-03" db="EMBL/GenBank/DDBJ databases">
        <title>Single cell metagenomics reveals metabolic interactions within the superorganism composed of flagellate Streblomastix strix and complex community of Bacteroidetes bacteria on its surface.</title>
        <authorList>
            <person name="Treitli S.C."/>
            <person name="Kolisko M."/>
            <person name="Husnik F."/>
            <person name="Keeling P."/>
            <person name="Hampl V."/>
        </authorList>
    </citation>
    <scope>NUCLEOTIDE SEQUENCE [LARGE SCALE GENOMIC DNA]</scope>
    <source>
        <strain evidence="2">ST1C</strain>
    </source>
</reference>
<dbReference type="EMBL" id="SNRW01021444">
    <property type="protein sequence ID" value="KAA6364609.1"/>
    <property type="molecule type" value="Genomic_DNA"/>
</dbReference>
<accession>A0A5J4U2T5</accession>
<comment type="caution">
    <text evidence="2">The sequence shown here is derived from an EMBL/GenBank/DDBJ whole genome shotgun (WGS) entry which is preliminary data.</text>
</comment>
<feature type="region of interest" description="Disordered" evidence="1">
    <location>
        <begin position="1"/>
        <end position="60"/>
    </location>
</feature>
<dbReference type="AlphaFoldDB" id="A0A5J4U2T5"/>
<feature type="compositionally biased region" description="Pro residues" evidence="1">
    <location>
        <begin position="200"/>
        <end position="209"/>
    </location>
</feature>
<proteinExistence type="predicted"/>
<protein>
    <submittedName>
        <fullName evidence="2">Uncharacterized protein</fullName>
    </submittedName>
</protein>
<feature type="compositionally biased region" description="Polar residues" evidence="1">
    <location>
        <begin position="246"/>
        <end position="261"/>
    </location>
</feature>
<name>A0A5J4U2T5_9EUKA</name>
<feature type="compositionally biased region" description="Basic and acidic residues" evidence="1">
    <location>
        <begin position="1"/>
        <end position="11"/>
    </location>
</feature>
<organism evidence="2 3">
    <name type="scientific">Streblomastix strix</name>
    <dbReference type="NCBI Taxonomy" id="222440"/>
    <lineage>
        <taxon>Eukaryota</taxon>
        <taxon>Metamonada</taxon>
        <taxon>Preaxostyla</taxon>
        <taxon>Oxymonadida</taxon>
        <taxon>Streblomastigidae</taxon>
        <taxon>Streblomastix</taxon>
    </lineage>
</organism>